<feature type="region of interest" description="Disordered" evidence="1">
    <location>
        <begin position="117"/>
        <end position="136"/>
    </location>
</feature>
<feature type="compositionally biased region" description="Basic and acidic residues" evidence="1">
    <location>
        <begin position="834"/>
        <end position="845"/>
    </location>
</feature>
<protein>
    <submittedName>
        <fullName evidence="2">Uncharacterized protein</fullName>
    </submittedName>
</protein>
<dbReference type="EMBL" id="NETL01000016">
    <property type="protein sequence ID" value="OTN68547.1"/>
    <property type="molecule type" value="Genomic_DNA"/>
</dbReference>
<dbReference type="AlphaFoldDB" id="A0A1Y3E0R7"/>
<gene>
    <name evidence="2" type="ORF">PKNOH_S02293900</name>
</gene>
<evidence type="ECO:0000256" key="1">
    <source>
        <dbReference type="SAM" id="MobiDB-lite"/>
    </source>
</evidence>
<accession>A0A1Y3E0R7</accession>
<dbReference type="VEuPathDB" id="PlasmoDB:PKA1H_030006600"/>
<comment type="caution">
    <text evidence="2">The sequence shown here is derived from an EMBL/GenBank/DDBJ whole genome shotgun (WGS) entry which is preliminary data.</text>
</comment>
<reference evidence="2 3" key="1">
    <citation type="submission" date="2017-05" db="EMBL/GenBank/DDBJ databases">
        <title>PacBio assembly of a Plasmodium knowlesi genome sequence with Hi-C correction and manual annotation of the SICAvar gene family.</title>
        <authorList>
            <person name="Lapp S.A."/>
            <person name="Geraldo J.A."/>
            <person name="Chien J.-T."/>
            <person name="Ay F."/>
            <person name="Pakala S.B."/>
            <person name="Batugedara G."/>
            <person name="Humphrey J.C."/>
            <person name="Debarry J.D."/>
            <person name="Le Roch K.G."/>
            <person name="Galinski M.R."/>
            <person name="Kissinger J.C."/>
        </authorList>
    </citation>
    <scope>NUCLEOTIDE SEQUENCE [LARGE SCALE GENOMIC DNA]</scope>
    <source>
        <strain evidence="3">Malayan Strain Pk1 (A+)</strain>
    </source>
</reference>
<dbReference type="VEuPathDB" id="PlasmoDB:PKNOH_S02293900"/>
<dbReference type="Proteomes" id="UP000195012">
    <property type="component" value="Unassembled WGS sequence"/>
</dbReference>
<dbReference type="VEuPathDB" id="PlasmoDB:PKNH_0301600"/>
<evidence type="ECO:0000313" key="3">
    <source>
        <dbReference type="Proteomes" id="UP000195012"/>
    </source>
</evidence>
<dbReference type="OrthoDB" id="372065at2759"/>
<feature type="compositionally biased region" description="Basic residues" evidence="1">
    <location>
        <begin position="809"/>
        <end position="833"/>
    </location>
</feature>
<feature type="region of interest" description="Disordered" evidence="1">
    <location>
        <begin position="797"/>
        <end position="845"/>
    </location>
</feature>
<evidence type="ECO:0000313" key="2">
    <source>
        <dbReference type="EMBL" id="OTN68547.1"/>
    </source>
</evidence>
<name>A0A1Y3E0R7_PLAKN</name>
<dbReference type="eggNOG" id="ENOG502QY77">
    <property type="taxonomic scope" value="Eukaryota"/>
</dbReference>
<proteinExistence type="predicted"/>
<feature type="compositionally biased region" description="Gly residues" evidence="1">
    <location>
        <begin position="293"/>
        <end position="309"/>
    </location>
</feature>
<sequence>MFSQGEETKIYFPEFMLNGSGCYNIAEGDSLGLNYMNNLRKQFLNFKSLQKNHVDDAKVDCQKSVGCGVHAVGVGNPSGNDSGHGNMNRYKSGEVSGEVTQEVSGMMNGKGIVERMSQSNGETPEEGTAGPRGKQDRGELAIGLENKSSMNPDVYYKKEKSGNKSANPPVKAEKRDRTPSDYLNMKKSKLINNLNFFMRVCCNKNSYIKFINHYFNIIYCNNISLLFMYEGILQKFDERNEMNLTENDYYNGYVKLNQVPIVIYGNGGSVSERNGADGRSGDNGVGDNDVGDNGVGDNGVGDKGVGGIGTSDVCPNGRSSGTPLSEIKIDMDTNQERLRNNSNLESSVLNFINIYDNLTVNFFNHIFTKINNKEMNIHNSNIDLIIHNFLHKKHLLKENIFNLLLNISKSYEMKYSSILAEIKNDEHVKERNEKIIFEMLKDKVEGRFGGYRSKGQTPWAVHSSVRGDESNGLYGALHGDHLDVYHGAEYNSQNFSSYGSCQIGLTHPYDHMQEGQTKRGIEGDADSMANWGNPEMHESSHGEVNELVNKNKESETSDIFCEIKDSNMNNSNFNNMISNNTDATTTTVGSGTSTSTGCTTENVYSRGVEMALEEGGAHVENAITSTSSAYEFGENCTQCGGTMNSGVTISGKCGNSSNCVNLHPNGEHTMMQDMKEMLNKEIESYEGYCTKGMEEEADEQVKGKNENIVENIYTFLKNNAFIPRKNIYTDYMENGNDIFFSKIKKSDKATYFRLIERFDRMYNFINEFRSNYSTNDMSEERATQEISEPFPRYRKRRCSHDEDESRNASHTKRCLRNYNSKKNRPIKRSKRIIKKAEMSRLKKMK</sequence>
<feature type="region of interest" description="Disordered" evidence="1">
    <location>
        <begin position="273"/>
        <end position="325"/>
    </location>
</feature>
<feature type="region of interest" description="Disordered" evidence="1">
    <location>
        <begin position="152"/>
        <end position="177"/>
    </location>
</feature>
<organism evidence="2 3">
    <name type="scientific">Plasmodium knowlesi</name>
    <dbReference type="NCBI Taxonomy" id="5850"/>
    <lineage>
        <taxon>Eukaryota</taxon>
        <taxon>Sar</taxon>
        <taxon>Alveolata</taxon>
        <taxon>Apicomplexa</taxon>
        <taxon>Aconoidasida</taxon>
        <taxon>Haemosporida</taxon>
        <taxon>Plasmodiidae</taxon>
        <taxon>Plasmodium</taxon>
        <taxon>Plasmodium (Plasmodium)</taxon>
    </lineage>
</organism>